<protein>
    <recommendedName>
        <fullName evidence="1">T6SS Phospholipase effector Tle1-like catalytic domain-containing protein</fullName>
    </recommendedName>
</protein>
<feature type="domain" description="T6SS Phospholipase effector Tle1-like catalytic" evidence="1">
    <location>
        <begin position="17"/>
        <end position="274"/>
    </location>
</feature>
<organism evidence="2 3">
    <name type="scientific">Rickenella mellea</name>
    <dbReference type="NCBI Taxonomy" id="50990"/>
    <lineage>
        <taxon>Eukaryota</taxon>
        <taxon>Fungi</taxon>
        <taxon>Dikarya</taxon>
        <taxon>Basidiomycota</taxon>
        <taxon>Agaricomycotina</taxon>
        <taxon>Agaricomycetes</taxon>
        <taxon>Hymenochaetales</taxon>
        <taxon>Rickenellaceae</taxon>
        <taxon>Rickenella</taxon>
    </lineage>
</organism>
<dbReference type="InterPro" id="IPR018712">
    <property type="entry name" value="Tle1-like_cat"/>
</dbReference>
<keyword evidence="3" id="KW-1185">Reference proteome</keyword>
<dbReference type="Pfam" id="PF09994">
    <property type="entry name" value="T6SS_Tle1-like_cat"/>
    <property type="match status" value="1"/>
</dbReference>
<reference evidence="2 3" key="1">
    <citation type="submission" date="2018-06" db="EMBL/GenBank/DDBJ databases">
        <title>A transcriptomic atlas of mushroom development highlights an independent origin of complex multicellularity.</title>
        <authorList>
            <consortium name="DOE Joint Genome Institute"/>
            <person name="Krizsan K."/>
            <person name="Almasi E."/>
            <person name="Merenyi Z."/>
            <person name="Sahu N."/>
            <person name="Viragh M."/>
            <person name="Koszo T."/>
            <person name="Mondo S."/>
            <person name="Kiss B."/>
            <person name="Balint B."/>
            <person name="Kues U."/>
            <person name="Barry K."/>
            <person name="Hegedus J.C."/>
            <person name="Henrissat B."/>
            <person name="Johnson J."/>
            <person name="Lipzen A."/>
            <person name="Ohm R."/>
            <person name="Nagy I."/>
            <person name="Pangilinan J."/>
            <person name="Yan J."/>
            <person name="Xiong Y."/>
            <person name="Grigoriev I.V."/>
            <person name="Hibbett D.S."/>
            <person name="Nagy L.G."/>
        </authorList>
    </citation>
    <scope>NUCLEOTIDE SEQUENCE [LARGE SCALE GENOMIC DNA]</scope>
    <source>
        <strain evidence="2 3">SZMC22713</strain>
    </source>
</reference>
<dbReference type="Proteomes" id="UP000294933">
    <property type="component" value="Unassembled WGS sequence"/>
</dbReference>
<dbReference type="AlphaFoldDB" id="A0A4V3AZR0"/>
<dbReference type="STRING" id="50990.A0A4V3AZR0"/>
<evidence type="ECO:0000313" key="2">
    <source>
        <dbReference type="EMBL" id="TDL30078.1"/>
    </source>
</evidence>
<dbReference type="VEuPathDB" id="FungiDB:BD410DRAFT_850420"/>
<accession>A0A4V3AZR0</accession>
<dbReference type="EMBL" id="ML170156">
    <property type="protein sequence ID" value="TDL30078.1"/>
    <property type="molecule type" value="Genomic_DNA"/>
</dbReference>
<proteinExistence type="predicted"/>
<evidence type="ECO:0000259" key="1">
    <source>
        <dbReference type="Pfam" id="PF09994"/>
    </source>
</evidence>
<evidence type="ECO:0000313" key="3">
    <source>
        <dbReference type="Proteomes" id="UP000294933"/>
    </source>
</evidence>
<gene>
    <name evidence="2" type="ORF">BD410DRAFT_850420</name>
</gene>
<dbReference type="PANTHER" id="PTHR33840:SF1">
    <property type="entry name" value="TLE1 PHOSPHOLIPASE DOMAIN-CONTAINING PROTEIN"/>
    <property type="match status" value="1"/>
</dbReference>
<dbReference type="PANTHER" id="PTHR33840">
    <property type="match status" value="1"/>
</dbReference>
<dbReference type="OrthoDB" id="538223at2759"/>
<name>A0A4V3AZR0_9AGAM</name>
<sequence length="457" mass="52518">MNDKPQQSCCRCTHGGRNLVVCIDGTSNQFGAKNTNVVELYSQLVKSDEQLTYYNSGIGTYAKPSWRSFKYFLQVIENKIDLAIAIHFERIVLGAYRWLVENYRENDRTFLFGFSRGAYQVRALAGMIEKANNLTPPMTIPKPLRSQTVMSEGNMKSSTDLAAHFKTTFSRKKVQIHFIGAWDTVSSVGLIREKTLPLTYSADHVCFFRHALALDERRVKFLPEYVHGIKSAPSRAYFTTQTRSPDEYTEINGDTKIGPLRIKEVWFAGTHSDMNSPFLWMTYEAASIGLRLEATQVGWKWDDIGEVRESLTSVWRIFEWIPFKRLTYKDETSTTYRLHKGHGRKIQRGQKIHASVALCPKDYEPKAKLAFDDKFKWSKIVGRGSITDIKWTIDLKDYLELDIFDYSMAKDITGRLIRSLASNTEIDPQVLFRLSVMVLSSMFSIVIQGRWDDLRAP</sequence>